<dbReference type="SUPFAM" id="SSF64438">
    <property type="entry name" value="CNF1/YfiH-like putative cysteine hydrolases"/>
    <property type="match status" value="1"/>
</dbReference>
<accession>A0ABT9SDP8</accession>
<dbReference type="CDD" id="cd16352">
    <property type="entry name" value="CheD"/>
    <property type="match status" value="1"/>
</dbReference>
<dbReference type="EMBL" id="JAUSRO010000017">
    <property type="protein sequence ID" value="MDP9902315.1"/>
    <property type="molecule type" value="Genomic_DNA"/>
</dbReference>
<dbReference type="PANTHER" id="PTHR35147">
    <property type="entry name" value="CHEMORECEPTOR GLUTAMINE DEAMIDASE CHED-RELATED"/>
    <property type="match status" value="1"/>
</dbReference>
<evidence type="ECO:0000256" key="2">
    <source>
        <dbReference type="ARBA" id="ARBA00022801"/>
    </source>
</evidence>
<dbReference type="InterPro" id="IPR038592">
    <property type="entry name" value="CheD-like_sf"/>
</dbReference>
<comment type="function">
    <text evidence="3">Probably deamidates glutamine residues to glutamate on methyl-accepting chemotaxis receptors (MCPs), playing an important role in chemotaxis.</text>
</comment>
<keyword evidence="1 3" id="KW-0145">Chemotaxis</keyword>
<protein>
    <recommendedName>
        <fullName evidence="3">Probable chemoreceptor glutamine deamidase CheD</fullName>
        <ecNumber evidence="3">3.5.1.44</ecNumber>
    </recommendedName>
</protein>
<dbReference type="InterPro" id="IPR011324">
    <property type="entry name" value="Cytotoxic_necrot_fac-like_cat"/>
</dbReference>
<dbReference type="Proteomes" id="UP001226867">
    <property type="component" value="Unassembled WGS sequence"/>
</dbReference>
<evidence type="ECO:0000256" key="4">
    <source>
        <dbReference type="SAM" id="MobiDB-lite"/>
    </source>
</evidence>
<evidence type="ECO:0000256" key="1">
    <source>
        <dbReference type="ARBA" id="ARBA00022500"/>
    </source>
</evidence>
<evidence type="ECO:0000256" key="3">
    <source>
        <dbReference type="HAMAP-Rule" id="MF_01440"/>
    </source>
</evidence>
<evidence type="ECO:0000313" key="5">
    <source>
        <dbReference type="EMBL" id="MDP9902315.1"/>
    </source>
</evidence>
<comment type="catalytic activity">
    <reaction evidence="3">
        <text>L-glutaminyl-[protein] + H2O = L-glutamyl-[protein] + NH4(+)</text>
        <dbReference type="Rhea" id="RHEA:16441"/>
        <dbReference type="Rhea" id="RHEA-COMP:10207"/>
        <dbReference type="Rhea" id="RHEA-COMP:10208"/>
        <dbReference type="ChEBI" id="CHEBI:15377"/>
        <dbReference type="ChEBI" id="CHEBI:28938"/>
        <dbReference type="ChEBI" id="CHEBI:29973"/>
        <dbReference type="ChEBI" id="CHEBI:30011"/>
        <dbReference type="EC" id="3.5.1.44"/>
    </reaction>
</comment>
<organism evidence="5 6">
    <name type="scientific">Variovorax ginsengisoli</name>
    <dbReference type="NCBI Taxonomy" id="363844"/>
    <lineage>
        <taxon>Bacteria</taxon>
        <taxon>Pseudomonadati</taxon>
        <taxon>Pseudomonadota</taxon>
        <taxon>Betaproteobacteria</taxon>
        <taxon>Burkholderiales</taxon>
        <taxon>Comamonadaceae</taxon>
        <taxon>Variovorax</taxon>
    </lineage>
</organism>
<feature type="region of interest" description="Disordered" evidence="4">
    <location>
        <begin position="200"/>
        <end position="220"/>
    </location>
</feature>
<dbReference type="NCBIfam" id="NF010013">
    <property type="entry name" value="PRK13487.1"/>
    <property type="match status" value="1"/>
</dbReference>
<dbReference type="PANTHER" id="PTHR35147:SF2">
    <property type="entry name" value="CHEMORECEPTOR GLUTAMINE DEAMIDASE CHED-RELATED"/>
    <property type="match status" value="1"/>
</dbReference>
<keyword evidence="6" id="KW-1185">Reference proteome</keyword>
<dbReference type="InterPro" id="IPR005659">
    <property type="entry name" value="Chemorcpt_Glu_NH3ase_CheD"/>
</dbReference>
<comment type="caution">
    <text evidence="5">The sequence shown here is derived from an EMBL/GenBank/DDBJ whole genome shotgun (WGS) entry which is preliminary data.</text>
</comment>
<gene>
    <name evidence="3" type="primary">cheD</name>
    <name evidence="5" type="ORF">J2W36_004592</name>
</gene>
<dbReference type="EC" id="3.5.1.44" evidence="3"/>
<proteinExistence type="inferred from homology"/>
<dbReference type="HAMAP" id="MF_01440">
    <property type="entry name" value="CheD"/>
    <property type="match status" value="1"/>
</dbReference>
<dbReference type="GO" id="GO:0050568">
    <property type="term" value="F:protein-glutamine glutaminase activity"/>
    <property type="evidence" value="ECO:0007669"/>
    <property type="project" value="UniProtKB-EC"/>
</dbReference>
<dbReference type="RefSeq" id="WP_307692063.1">
    <property type="nucleotide sequence ID" value="NZ_JAUSRO010000017.1"/>
</dbReference>
<comment type="similarity">
    <text evidence="3">Belongs to the CheD family.</text>
</comment>
<dbReference type="Pfam" id="PF03975">
    <property type="entry name" value="CheD"/>
    <property type="match status" value="1"/>
</dbReference>
<evidence type="ECO:0000313" key="6">
    <source>
        <dbReference type="Proteomes" id="UP001226867"/>
    </source>
</evidence>
<reference evidence="5 6" key="1">
    <citation type="submission" date="2023-07" db="EMBL/GenBank/DDBJ databases">
        <title>Sorghum-associated microbial communities from plants grown in Nebraska, USA.</title>
        <authorList>
            <person name="Schachtman D."/>
        </authorList>
    </citation>
    <scope>NUCLEOTIDE SEQUENCE [LARGE SCALE GENOMIC DNA]</scope>
    <source>
        <strain evidence="5 6">DS1607</strain>
    </source>
</reference>
<dbReference type="Gene3D" id="3.30.1330.200">
    <property type="match status" value="1"/>
</dbReference>
<name>A0ABT9SDP8_9BURK</name>
<sequence length="220" mass="23502">MTFAGPDAIASHHYYDRDCASMAVRLLPSEYFVSTTGTVMTTVLGSCVAACLLDAEAGVSGMNHFMLPDADPGAHTHAEAMRYGGYAMDVLVREMMQRGARRAKLQAKIFGGGAVLANMTTLNIGDRNADFALRYLRAEGITLSAQDLRGPSARRVCFFGATGRAVVKKLRAQSDVSAVQAVEGELLRKAAIPLAATATASSRPPPVYSFLTERPRSTEP</sequence>
<keyword evidence="2 3" id="KW-0378">Hydrolase</keyword>